<name>A0A495M9E3_9FLAO</name>
<feature type="transmembrane region" description="Helical" evidence="1">
    <location>
        <begin position="44"/>
        <end position="64"/>
    </location>
</feature>
<feature type="transmembrane region" description="Helical" evidence="1">
    <location>
        <begin position="12"/>
        <end position="32"/>
    </location>
</feature>
<evidence type="ECO:0000256" key="1">
    <source>
        <dbReference type="SAM" id="Phobius"/>
    </source>
</evidence>
<keyword evidence="1" id="KW-1133">Transmembrane helix</keyword>
<dbReference type="EMBL" id="RBLC01000003">
    <property type="protein sequence ID" value="RKS21772.1"/>
    <property type="molecule type" value="Genomic_DNA"/>
</dbReference>
<dbReference type="Proteomes" id="UP000277579">
    <property type="component" value="Unassembled WGS sequence"/>
</dbReference>
<sequence>MIKEKIKNIFSFEGISLIIGIVGSLTAYSTILITDWNYSLSLKWLIFTIYISFTIILILIKLIVDLNAELKIKSPNTTMIFRYVPENQTFLVHKNDFLGHLAMVSIFYIDDSFEIELGKGYVKNIQDNFIQVKLLEISESFTLNHSEILEKINSNNIIALQKIIVKSYIIYTN</sequence>
<organism evidence="2 3">
    <name type="scientific">Flavobacterium endophyticum</name>
    <dbReference type="NCBI Taxonomy" id="1540163"/>
    <lineage>
        <taxon>Bacteria</taxon>
        <taxon>Pseudomonadati</taxon>
        <taxon>Bacteroidota</taxon>
        <taxon>Flavobacteriia</taxon>
        <taxon>Flavobacteriales</taxon>
        <taxon>Flavobacteriaceae</taxon>
        <taxon>Flavobacterium</taxon>
    </lineage>
</organism>
<dbReference type="RefSeq" id="WP_121376716.1">
    <property type="nucleotide sequence ID" value="NZ_RBLC01000003.1"/>
</dbReference>
<keyword evidence="1" id="KW-0812">Transmembrane</keyword>
<gene>
    <name evidence="2" type="ORF">CLV94_2407</name>
</gene>
<comment type="caution">
    <text evidence="2">The sequence shown here is derived from an EMBL/GenBank/DDBJ whole genome shotgun (WGS) entry which is preliminary data.</text>
</comment>
<keyword evidence="3" id="KW-1185">Reference proteome</keyword>
<proteinExistence type="predicted"/>
<keyword evidence="1" id="KW-0472">Membrane</keyword>
<dbReference type="AlphaFoldDB" id="A0A495M9E3"/>
<reference evidence="2 3" key="1">
    <citation type="submission" date="2018-10" db="EMBL/GenBank/DDBJ databases">
        <title>Genomic Encyclopedia of Archaeal and Bacterial Type Strains, Phase II (KMG-II): from individual species to whole genera.</title>
        <authorList>
            <person name="Goeker M."/>
        </authorList>
    </citation>
    <scope>NUCLEOTIDE SEQUENCE [LARGE SCALE GENOMIC DNA]</scope>
    <source>
        <strain evidence="2 3">DSM 29537</strain>
    </source>
</reference>
<accession>A0A495M9E3</accession>
<protein>
    <submittedName>
        <fullName evidence="2">Uncharacterized protein</fullName>
    </submittedName>
</protein>
<dbReference type="OrthoDB" id="1494111at2"/>
<evidence type="ECO:0000313" key="3">
    <source>
        <dbReference type="Proteomes" id="UP000277579"/>
    </source>
</evidence>
<evidence type="ECO:0000313" key="2">
    <source>
        <dbReference type="EMBL" id="RKS21772.1"/>
    </source>
</evidence>